<evidence type="ECO:0000313" key="9">
    <source>
        <dbReference type="Proteomes" id="UP000003374"/>
    </source>
</evidence>
<dbReference type="SUPFAM" id="SSF46785">
    <property type="entry name" value="Winged helix' DNA-binding domain"/>
    <property type="match status" value="1"/>
</dbReference>
<dbReference type="NCBIfam" id="TIGR00331">
    <property type="entry name" value="hrcA"/>
    <property type="match status" value="1"/>
</dbReference>
<evidence type="ECO:0000256" key="2">
    <source>
        <dbReference type="ARBA" id="ARBA00023015"/>
    </source>
</evidence>
<dbReference type="InterPro" id="IPR036390">
    <property type="entry name" value="WH_DNA-bd_sf"/>
</dbReference>
<keyword evidence="9" id="KW-1185">Reference proteome</keyword>
<dbReference type="HAMAP" id="MF_00081">
    <property type="entry name" value="HrcA"/>
    <property type="match status" value="1"/>
</dbReference>
<dbReference type="Gene3D" id="3.30.450.40">
    <property type="match status" value="1"/>
</dbReference>
<keyword evidence="2 5" id="KW-0805">Transcription regulation</keyword>
<dbReference type="PANTHER" id="PTHR34824">
    <property type="entry name" value="HEAT-INDUCIBLE TRANSCRIPTION REPRESSOR HRCA"/>
    <property type="match status" value="1"/>
</dbReference>
<evidence type="ECO:0000313" key="8">
    <source>
        <dbReference type="EMBL" id="EAR21452.1"/>
    </source>
</evidence>
<dbReference type="Pfam" id="PF01628">
    <property type="entry name" value="HrcA"/>
    <property type="match status" value="1"/>
</dbReference>
<accession>A4BRX3</accession>
<evidence type="ECO:0000259" key="7">
    <source>
        <dbReference type="Pfam" id="PF01628"/>
    </source>
</evidence>
<feature type="domain" description="Heat-inducible transcription repressor HrcA C-terminal" evidence="7">
    <location>
        <begin position="93"/>
        <end position="313"/>
    </location>
</feature>
<dbReference type="InterPro" id="IPR029016">
    <property type="entry name" value="GAF-like_dom_sf"/>
</dbReference>
<reference evidence="8 9" key="1">
    <citation type="submission" date="2006-02" db="EMBL/GenBank/DDBJ databases">
        <authorList>
            <person name="Waterbury J."/>
            <person name="Ferriera S."/>
            <person name="Johnson J."/>
            <person name="Kravitz S."/>
            <person name="Halpern A."/>
            <person name="Remington K."/>
            <person name="Beeson K."/>
            <person name="Tran B."/>
            <person name="Rogers Y.-H."/>
            <person name="Friedman R."/>
            <person name="Venter J.C."/>
        </authorList>
    </citation>
    <scope>NUCLEOTIDE SEQUENCE [LARGE SCALE GENOMIC DNA]</scope>
    <source>
        <strain evidence="8 9">Nb-231</strain>
    </source>
</reference>
<dbReference type="eggNOG" id="COG1420">
    <property type="taxonomic scope" value="Bacteria"/>
</dbReference>
<evidence type="ECO:0000256" key="3">
    <source>
        <dbReference type="ARBA" id="ARBA00023016"/>
    </source>
</evidence>
<gene>
    <name evidence="5" type="primary">hrcA</name>
    <name evidence="8" type="ORF">NB231_01039</name>
</gene>
<dbReference type="EMBL" id="AAOF01000008">
    <property type="protein sequence ID" value="EAR21452.1"/>
    <property type="molecule type" value="Genomic_DNA"/>
</dbReference>
<dbReference type="AlphaFoldDB" id="A4BRX3"/>
<evidence type="ECO:0000256" key="1">
    <source>
        <dbReference type="ARBA" id="ARBA00022491"/>
    </source>
</evidence>
<comment type="similarity">
    <text evidence="5">Belongs to the HrcA family.</text>
</comment>
<proteinExistence type="inferred from homology"/>
<keyword evidence="1 5" id="KW-0678">Repressor</keyword>
<dbReference type="Proteomes" id="UP000003374">
    <property type="component" value="Unassembled WGS sequence"/>
</dbReference>
<comment type="function">
    <text evidence="5">Negative regulator of class I heat shock genes (grpE-dnaK-dnaJ and groELS operons). Prevents heat-shock induction of these operons.</text>
</comment>
<dbReference type="PIRSF" id="PIRSF005485">
    <property type="entry name" value="HrcA"/>
    <property type="match status" value="1"/>
</dbReference>
<comment type="caution">
    <text evidence="8">The sequence shown here is derived from an EMBL/GenBank/DDBJ whole genome shotgun (WGS) entry which is preliminary data.</text>
</comment>
<dbReference type="SUPFAM" id="SSF55781">
    <property type="entry name" value="GAF domain-like"/>
    <property type="match status" value="1"/>
</dbReference>
<dbReference type="InterPro" id="IPR021153">
    <property type="entry name" value="HrcA_C"/>
</dbReference>
<dbReference type="PANTHER" id="PTHR34824:SF1">
    <property type="entry name" value="HEAT-INDUCIBLE TRANSCRIPTION REPRESSOR HRCA"/>
    <property type="match status" value="1"/>
</dbReference>
<feature type="compositionally biased region" description="Polar residues" evidence="6">
    <location>
        <begin position="11"/>
        <end position="20"/>
    </location>
</feature>
<keyword evidence="4 5" id="KW-0804">Transcription</keyword>
<dbReference type="InterPro" id="IPR023120">
    <property type="entry name" value="WHTH_transcript_rep_HrcA_IDD"/>
</dbReference>
<name>A4BRX3_9GAMM</name>
<evidence type="ECO:0000256" key="4">
    <source>
        <dbReference type="ARBA" id="ARBA00023163"/>
    </source>
</evidence>
<dbReference type="GO" id="GO:0045892">
    <property type="term" value="P:negative regulation of DNA-templated transcription"/>
    <property type="evidence" value="ECO:0007669"/>
    <property type="project" value="UniProtKB-UniRule"/>
</dbReference>
<keyword evidence="3 5" id="KW-0346">Stress response</keyword>
<dbReference type="InterPro" id="IPR036388">
    <property type="entry name" value="WH-like_DNA-bd_sf"/>
</dbReference>
<dbReference type="Gene3D" id="1.10.10.10">
    <property type="entry name" value="Winged helix-like DNA-binding domain superfamily/Winged helix DNA-binding domain"/>
    <property type="match status" value="1"/>
</dbReference>
<sequence>MVQRYIREGQPTGSRTLTRESGLNLSPATVRNIMADLEEAGYVRAPHTSAGRVPTDLGYRFFVDSLLTVNPLREWEIEQLRIRLDRGSNADVLIDSASNLLSGLTQLTGVVTIPRRHTGSVRQLGFLPLSERRVLAILVVNEQEVQNRILQTGRDYSGAELEHIANYLNAEFVGKDIEQIRAALLDAMHQDRKEMTELMSLAIEVAQRLFTRSEDEDDDYVMAGETNLMTFAELSNIEKLKQLFEAFNHKRDIIHLLDRCLTADGVQIFIGQESGYEVFDGVSLVTSRYQSDDGVLGVLGVIGPTRMPYGRIIPIVDVTAKLLGHALNPHH</sequence>
<protein>
    <recommendedName>
        <fullName evidence="5">Heat-inducible transcription repressor HrcA</fullName>
    </recommendedName>
</protein>
<dbReference type="Gene3D" id="3.30.390.60">
    <property type="entry name" value="Heat-inducible transcription repressor hrca homolog, domain 3"/>
    <property type="match status" value="1"/>
</dbReference>
<dbReference type="HOGENOM" id="CLU_050019_0_0_6"/>
<feature type="region of interest" description="Disordered" evidence="6">
    <location>
        <begin position="1"/>
        <end position="20"/>
    </location>
</feature>
<evidence type="ECO:0000256" key="5">
    <source>
        <dbReference type="HAMAP-Rule" id="MF_00081"/>
    </source>
</evidence>
<evidence type="ECO:0000256" key="6">
    <source>
        <dbReference type="SAM" id="MobiDB-lite"/>
    </source>
</evidence>
<dbReference type="STRING" id="314278.NB231_01039"/>
<dbReference type="GO" id="GO:0003677">
    <property type="term" value="F:DNA binding"/>
    <property type="evidence" value="ECO:0007669"/>
    <property type="project" value="InterPro"/>
</dbReference>
<dbReference type="InterPro" id="IPR002571">
    <property type="entry name" value="HrcA"/>
</dbReference>
<organism evidence="8 9">
    <name type="scientific">Nitrococcus mobilis Nb-231</name>
    <dbReference type="NCBI Taxonomy" id="314278"/>
    <lineage>
        <taxon>Bacteria</taxon>
        <taxon>Pseudomonadati</taxon>
        <taxon>Pseudomonadota</taxon>
        <taxon>Gammaproteobacteria</taxon>
        <taxon>Chromatiales</taxon>
        <taxon>Ectothiorhodospiraceae</taxon>
        <taxon>Nitrococcus</taxon>
    </lineage>
</organism>